<dbReference type="EMBL" id="BPQG01000026">
    <property type="protein sequence ID" value="GJD43971.1"/>
    <property type="molecule type" value="Genomic_DNA"/>
</dbReference>
<evidence type="ECO:0000259" key="1">
    <source>
        <dbReference type="Pfam" id="PF20605"/>
    </source>
</evidence>
<protein>
    <recommendedName>
        <fullName evidence="1">Antitoxin-like ribbon-helix-helix domain-containing protein</fullName>
    </recommendedName>
</protein>
<dbReference type="InterPro" id="IPR046765">
    <property type="entry name" value="Antitox_RHH"/>
</dbReference>
<reference evidence="2 3" key="1">
    <citation type="journal article" date="2021" name="Front. Microbiol.">
        <title>Comprehensive Comparative Genomics and Phenotyping of Methylobacterium Species.</title>
        <authorList>
            <person name="Alessa O."/>
            <person name="Ogura Y."/>
            <person name="Fujitani Y."/>
            <person name="Takami H."/>
            <person name="Hayashi T."/>
            <person name="Sahin N."/>
            <person name="Tani A."/>
        </authorList>
    </citation>
    <scope>NUCLEOTIDE SEQUENCE [LARGE SCALE GENOMIC DNA]</scope>
    <source>
        <strain evidence="2 3">DSM 23679</strain>
    </source>
</reference>
<comment type="caution">
    <text evidence="2">The sequence shown here is derived from an EMBL/GenBank/DDBJ whole genome shotgun (WGS) entry which is preliminary data.</text>
</comment>
<organism evidence="2 3">
    <name type="scientific">Methylobacterium cerastii</name>
    <dbReference type="NCBI Taxonomy" id="932741"/>
    <lineage>
        <taxon>Bacteria</taxon>
        <taxon>Pseudomonadati</taxon>
        <taxon>Pseudomonadota</taxon>
        <taxon>Alphaproteobacteria</taxon>
        <taxon>Hyphomicrobiales</taxon>
        <taxon>Methylobacteriaceae</taxon>
        <taxon>Methylobacterium</taxon>
    </lineage>
</organism>
<gene>
    <name evidence="2" type="ORF">AFCDBAGC_1833</name>
</gene>
<proteinExistence type="predicted"/>
<dbReference type="RefSeq" id="WP_238272016.1">
    <property type="nucleotide sequence ID" value="NZ_BPQG01000026.1"/>
</dbReference>
<dbReference type="Pfam" id="PF20605">
    <property type="entry name" value="Antitox_RHH"/>
    <property type="match status" value="1"/>
</dbReference>
<dbReference type="Proteomes" id="UP001055117">
    <property type="component" value="Unassembled WGS sequence"/>
</dbReference>
<evidence type="ECO:0000313" key="3">
    <source>
        <dbReference type="Proteomes" id="UP001055117"/>
    </source>
</evidence>
<sequence>MTKRPSLFGAKPAAVEPEAVVEAPVPAARPAMAREAAPGSRYPKATTREGKRVVTAYVSPEAFRQLKRLAADTDAQQQDLLLEGINLLFEKHGLSRIA</sequence>
<feature type="domain" description="Antitoxin-like ribbon-helix-helix" evidence="1">
    <location>
        <begin position="48"/>
        <end position="97"/>
    </location>
</feature>
<name>A0ABQ4QGT3_9HYPH</name>
<evidence type="ECO:0000313" key="2">
    <source>
        <dbReference type="EMBL" id="GJD43971.1"/>
    </source>
</evidence>
<keyword evidence="3" id="KW-1185">Reference proteome</keyword>
<accession>A0ABQ4QGT3</accession>